<dbReference type="Pfam" id="PF00171">
    <property type="entry name" value="Aldedh"/>
    <property type="match status" value="1"/>
</dbReference>
<dbReference type="RefSeq" id="WP_106731106.1">
    <property type="nucleotide sequence ID" value="NZ_PXYG01000011.1"/>
</dbReference>
<sequence length="443" mass="46431">MTFVSCHPASGRQTGVFEALSASQLEGRLQQSAEAAEGWRQRTFAERAALLNQLASQLSANRERLALIVTRELGQRLSESLAEVDRCAHECAYFAAHGQAMLPLARSLTTFEPMGSVLQLGTGRFPLWQAFRLLAPTLMAGNAVLLKPAENLPHCAREIDALVRATGAPAGLVSCLLIDQPRVAGVIRDPRVAALAYGGNREDGARLAVLAGRQLKPVVMELDGADLQIVLDDADPEAAVAAVLDSGLRNAGQLGRGARGVVVTPAIADDVVAMLAQRLAGMACGDPEDPQTGLGPLASASSRARLHRQVQAARRQGARAVLGCELPAGPGWYYPASLLDGVAPEMPVFRRPAGGPLLSVLRVAGADDIPALCRGLGPGGSAGIWSRDLARGEQLGRQLAMDSCFVNAVPGRDAGYPFAVGPSPAGHFNIKAFCTMKSLVLAV</sequence>
<dbReference type="AlphaFoldDB" id="A0A2P7QTU0"/>
<comment type="caution">
    <text evidence="3">The sequence shown here is derived from an EMBL/GenBank/DDBJ whole genome shotgun (WGS) entry which is preliminary data.</text>
</comment>
<evidence type="ECO:0000259" key="2">
    <source>
        <dbReference type="Pfam" id="PF00171"/>
    </source>
</evidence>
<dbReference type="InterPro" id="IPR047110">
    <property type="entry name" value="GABD/Sad-like"/>
</dbReference>
<protein>
    <submittedName>
        <fullName evidence="3">Aldehyde dehydrogenase</fullName>
    </submittedName>
</protein>
<dbReference type="SUPFAM" id="SSF53720">
    <property type="entry name" value="ALDH-like"/>
    <property type="match status" value="1"/>
</dbReference>
<feature type="domain" description="Aldehyde dehydrogenase" evidence="2">
    <location>
        <begin position="3"/>
        <end position="419"/>
    </location>
</feature>
<name>A0A2P7QTU0_9GAMM</name>
<dbReference type="Gene3D" id="3.40.605.10">
    <property type="entry name" value="Aldehyde Dehydrogenase, Chain A, domain 1"/>
    <property type="match status" value="1"/>
</dbReference>
<organism evidence="3 4">
    <name type="scientific">Zobellella endophytica</name>
    <dbReference type="NCBI Taxonomy" id="2116700"/>
    <lineage>
        <taxon>Bacteria</taxon>
        <taxon>Pseudomonadati</taxon>
        <taxon>Pseudomonadota</taxon>
        <taxon>Gammaproteobacteria</taxon>
        <taxon>Aeromonadales</taxon>
        <taxon>Aeromonadaceae</taxon>
        <taxon>Zobellella</taxon>
    </lineage>
</organism>
<dbReference type="Gene3D" id="3.40.309.10">
    <property type="entry name" value="Aldehyde Dehydrogenase, Chain A, domain 2"/>
    <property type="match status" value="1"/>
</dbReference>
<evidence type="ECO:0000313" key="3">
    <source>
        <dbReference type="EMBL" id="PSJ41384.1"/>
    </source>
</evidence>
<proteinExistence type="predicted"/>
<reference evidence="3 4" key="1">
    <citation type="submission" date="2018-03" db="EMBL/GenBank/DDBJ databases">
        <title>The draft genome of Zobellella sp. 59N8.</title>
        <authorList>
            <person name="Liu L."/>
            <person name="Li L."/>
            <person name="Zhang X."/>
            <person name="Liang L."/>
            <person name="Wang T."/>
        </authorList>
    </citation>
    <scope>NUCLEOTIDE SEQUENCE [LARGE SCALE GENOMIC DNA]</scope>
    <source>
        <strain evidence="3 4">59N8</strain>
    </source>
</reference>
<dbReference type="PANTHER" id="PTHR43217">
    <property type="entry name" value="SUCCINATE SEMIALDEHYDE DEHYDROGENASE [NAD(P)+] SAD"/>
    <property type="match status" value="1"/>
</dbReference>
<dbReference type="InterPro" id="IPR015590">
    <property type="entry name" value="Aldehyde_DH_dom"/>
</dbReference>
<dbReference type="OrthoDB" id="9812625at2"/>
<dbReference type="PANTHER" id="PTHR43217:SF1">
    <property type="entry name" value="SUCCINATE SEMIALDEHYDE DEHYDROGENASE [NAD(P)+] SAD"/>
    <property type="match status" value="1"/>
</dbReference>
<keyword evidence="4" id="KW-1185">Reference proteome</keyword>
<evidence type="ECO:0000313" key="4">
    <source>
        <dbReference type="Proteomes" id="UP000240243"/>
    </source>
</evidence>
<dbReference type="InterPro" id="IPR016163">
    <property type="entry name" value="Ald_DH_C"/>
</dbReference>
<dbReference type="InterPro" id="IPR016162">
    <property type="entry name" value="Ald_DH_N"/>
</dbReference>
<dbReference type="Proteomes" id="UP000240243">
    <property type="component" value="Unassembled WGS sequence"/>
</dbReference>
<accession>A0A2P7QTU0</accession>
<evidence type="ECO:0000256" key="1">
    <source>
        <dbReference type="ARBA" id="ARBA00023002"/>
    </source>
</evidence>
<dbReference type="EMBL" id="PXYG01000011">
    <property type="protein sequence ID" value="PSJ41384.1"/>
    <property type="molecule type" value="Genomic_DNA"/>
</dbReference>
<dbReference type="GO" id="GO:0004777">
    <property type="term" value="F:succinate-semialdehyde dehydrogenase (NAD+) activity"/>
    <property type="evidence" value="ECO:0007669"/>
    <property type="project" value="TreeGrafter"/>
</dbReference>
<keyword evidence="1" id="KW-0560">Oxidoreductase</keyword>
<gene>
    <name evidence="3" type="ORF">C7H85_18060</name>
</gene>
<dbReference type="InterPro" id="IPR016161">
    <property type="entry name" value="Ald_DH/histidinol_DH"/>
</dbReference>